<dbReference type="Proteomes" id="UP000360750">
    <property type="component" value="Unassembled WGS sequence"/>
</dbReference>
<feature type="compositionally biased region" description="Basic residues" evidence="2">
    <location>
        <begin position="143"/>
        <end position="154"/>
    </location>
</feature>
<dbReference type="Gene3D" id="3.30.70.2390">
    <property type="match status" value="1"/>
</dbReference>
<evidence type="ECO:0000313" key="5">
    <source>
        <dbReference type="EMBL" id="VFA90464.1"/>
    </source>
</evidence>
<dbReference type="NCBIfam" id="TIGR00350">
    <property type="entry name" value="lytR_cpsA_psr"/>
    <property type="match status" value="1"/>
</dbReference>
<comment type="caution">
    <text evidence="5">The sequence shown here is derived from an EMBL/GenBank/DDBJ whole genome shotgun (WGS) entry which is preliminary data.</text>
</comment>
<feature type="region of interest" description="Disordered" evidence="2">
    <location>
        <begin position="707"/>
        <end position="744"/>
    </location>
</feature>
<dbReference type="Pfam" id="PF13399">
    <property type="entry name" value="LytR_C"/>
    <property type="match status" value="1"/>
</dbReference>
<accession>A0ABD7V8D7</accession>
<dbReference type="PANTHER" id="PTHR33392:SF6">
    <property type="entry name" value="POLYISOPRENYL-TEICHOIC ACID--PEPTIDOGLYCAN TEICHOIC ACID TRANSFERASE TAGU"/>
    <property type="match status" value="1"/>
</dbReference>
<dbReference type="Pfam" id="PF03816">
    <property type="entry name" value="LytR_cpsA_psr"/>
    <property type="match status" value="1"/>
</dbReference>
<dbReference type="AlphaFoldDB" id="A0ABD7V8D7"/>
<name>A0ABD7V8D7_9ACTN</name>
<feature type="compositionally biased region" description="Low complexity" evidence="2">
    <location>
        <begin position="233"/>
        <end position="244"/>
    </location>
</feature>
<feature type="compositionally biased region" description="Basic and acidic residues" evidence="2">
    <location>
        <begin position="111"/>
        <end position="141"/>
    </location>
</feature>
<dbReference type="InterPro" id="IPR004474">
    <property type="entry name" value="LytR_CpsA_psr"/>
</dbReference>
<reference evidence="5 6" key="1">
    <citation type="submission" date="2019-02" db="EMBL/GenBank/DDBJ databases">
        <authorList>
            <consortium name="Pathogen Informatics"/>
        </authorList>
    </citation>
    <scope>NUCLEOTIDE SEQUENCE [LARGE SCALE GENOMIC DNA]</scope>
    <source>
        <strain evidence="5 6">3012STDY6756503</strain>
    </source>
</reference>
<protein>
    <submittedName>
        <fullName evidence="5">Membrane-bound protein lytR</fullName>
    </submittedName>
</protein>
<feature type="domain" description="LytR/CpsA/Psr regulator C-terminal" evidence="4">
    <location>
        <begin position="620"/>
        <end position="704"/>
    </location>
</feature>
<feature type="compositionally biased region" description="Basic and acidic residues" evidence="2">
    <location>
        <begin position="39"/>
        <end position="57"/>
    </location>
</feature>
<sequence>MSGGRPRGVPQEAPGPRRRVLRTAPDADPRAQARVRRQPPPEHRRRDADAAAADPRRRVPPGNPEDRRRRAMPEQAEPGRPRRGGTPMGRRASGEIHTRSAPADPARRRRPGADDRSGAPERADRPADDKRVKGAEADATRRAAAKKAAPKKAKPTGGAGPKVGTKASGAKPTGSKPSNAKPSGSKPAGAKPTGSKPGKTPSDKTPSSKDTTRKKAPGTPAGHETPRKRRLRAGAAAASAVSAADLPADTSAGDSTTPPTGTDMHTRRGWASGAGWGRALIALASVAVLLCTGYAWNTMSDLESSITQLGGLGLGGAEDGAVDILLVGTDSRTDAQGNPLSPEEMKLLRSGDEVATNTDTILLIRIPEDGSSATAISIPRDSYVDVPGIGMSKINAAYGTTREGVRARAVEAGKSPEEAEKEGTLAGRKALVDTVAKLTGVHVDHYAEVGLLGFVLLTNAAGGVDVCLKAPVRDPYSGARFRAGVQTLDGPKALSFVRQRHGLPRGDLDRITRQQAFMASLTQKMLSAGTLTDPGKLRELQDAVARTIVIDDGWNILDFADQLKDLSGGKVKFATIPIVTEQGWSEDGQQSVVEVDPQAVKVFTDELLTPKKDNDVARGDYKVDVVNAGTIDGLGANVSNILTNKGFQPGTTSSGKADTKDSVVFAKENNDAARVLAKDLGGVKIVADDSLADDQLKVVLTNTYDGPGSINDTGDQADNVPASERVGNKQPPITAGTKGPMCVN</sequence>
<evidence type="ECO:0000259" key="4">
    <source>
        <dbReference type="Pfam" id="PF13399"/>
    </source>
</evidence>
<dbReference type="InterPro" id="IPR027381">
    <property type="entry name" value="LytR/CpsA/Psr_C"/>
</dbReference>
<feature type="compositionally biased region" description="Basic and acidic residues" evidence="2">
    <location>
        <begin position="64"/>
        <end position="80"/>
    </location>
</feature>
<comment type="similarity">
    <text evidence="1">Belongs to the LytR/CpsA/Psr (LCP) family.</text>
</comment>
<feature type="compositionally biased region" description="Polar residues" evidence="2">
    <location>
        <begin position="707"/>
        <end position="716"/>
    </location>
</feature>
<feature type="domain" description="Cell envelope-related transcriptional attenuator" evidence="3">
    <location>
        <begin position="357"/>
        <end position="526"/>
    </location>
</feature>
<evidence type="ECO:0000259" key="3">
    <source>
        <dbReference type="Pfam" id="PF03816"/>
    </source>
</evidence>
<evidence type="ECO:0000256" key="1">
    <source>
        <dbReference type="ARBA" id="ARBA00006068"/>
    </source>
</evidence>
<gene>
    <name evidence="5" type="primary">lytR_2</name>
    <name evidence="5" type="ORF">NCTC8139_04048</name>
</gene>
<dbReference type="EMBL" id="CAACYD010000007">
    <property type="protein sequence ID" value="VFA90464.1"/>
    <property type="molecule type" value="Genomic_DNA"/>
</dbReference>
<evidence type="ECO:0000256" key="2">
    <source>
        <dbReference type="SAM" id="MobiDB-lite"/>
    </source>
</evidence>
<evidence type="ECO:0000313" key="6">
    <source>
        <dbReference type="Proteomes" id="UP000360750"/>
    </source>
</evidence>
<organism evidence="5 6">
    <name type="scientific">Gordonia paraffinivorans</name>
    <dbReference type="NCBI Taxonomy" id="175628"/>
    <lineage>
        <taxon>Bacteria</taxon>
        <taxon>Bacillati</taxon>
        <taxon>Actinomycetota</taxon>
        <taxon>Actinomycetes</taxon>
        <taxon>Mycobacteriales</taxon>
        <taxon>Gordoniaceae</taxon>
        <taxon>Gordonia</taxon>
    </lineage>
</organism>
<proteinExistence type="inferred from homology"/>
<dbReference type="PANTHER" id="PTHR33392">
    <property type="entry name" value="POLYISOPRENYL-TEICHOIC ACID--PEPTIDOGLYCAN TEICHOIC ACID TRANSFERASE TAGU"/>
    <property type="match status" value="1"/>
</dbReference>
<dbReference type="Gene3D" id="3.40.630.190">
    <property type="entry name" value="LCP protein"/>
    <property type="match status" value="1"/>
</dbReference>
<feature type="region of interest" description="Disordered" evidence="2">
    <location>
        <begin position="1"/>
        <end position="268"/>
    </location>
</feature>
<dbReference type="InterPro" id="IPR050922">
    <property type="entry name" value="LytR/CpsA/Psr_CW_biosynth"/>
</dbReference>